<sequence length="151" mass="15765">MGFSDAPVSESAVVTSFAKAFRLDPDQLYVPILQARSFIAGRLTMLPRIGSSLESADLESGPGLVECLKVLGGLVMVSEGLSVLTQAGAAGVAVATMLGVTVSAGTGILIGMGLFLLGAYLLYKGVQALWPFIRRRLQAELGLSLNLFATF</sequence>
<keyword evidence="1" id="KW-1133">Transmembrane helix</keyword>
<evidence type="ECO:0000313" key="3">
    <source>
        <dbReference type="Proteomes" id="UP000192936"/>
    </source>
</evidence>
<organism evidence="2 3">
    <name type="scientific">Azospirillum oryzae</name>
    <dbReference type="NCBI Taxonomy" id="286727"/>
    <lineage>
        <taxon>Bacteria</taxon>
        <taxon>Pseudomonadati</taxon>
        <taxon>Pseudomonadota</taxon>
        <taxon>Alphaproteobacteria</taxon>
        <taxon>Rhodospirillales</taxon>
        <taxon>Azospirillaceae</taxon>
        <taxon>Azospirillum</taxon>
    </lineage>
</organism>
<protein>
    <submittedName>
        <fullName evidence="2">Uncharacterized protein</fullName>
    </submittedName>
</protein>
<evidence type="ECO:0000313" key="2">
    <source>
        <dbReference type="EMBL" id="SMF83993.1"/>
    </source>
</evidence>
<evidence type="ECO:0000256" key="1">
    <source>
        <dbReference type="SAM" id="Phobius"/>
    </source>
</evidence>
<dbReference type="AlphaFoldDB" id="A0A1X7HDI7"/>
<keyword evidence="1" id="KW-0812">Transmembrane</keyword>
<dbReference type="RefSeq" id="WP_085090364.1">
    <property type="nucleotide sequence ID" value="NZ_FXAK01000007.1"/>
</dbReference>
<gene>
    <name evidence="2" type="ORF">SAMN02982917_5649</name>
</gene>
<dbReference type="EMBL" id="FXAK01000007">
    <property type="protein sequence ID" value="SMF83993.1"/>
    <property type="molecule type" value="Genomic_DNA"/>
</dbReference>
<name>A0A1X7HDI7_9PROT</name>
<dbReference type="Proteomes" id="UP000192936">
    <property type="component" value="Unassembled WGS sequence"/>
</dbReference>
<keyword evidence="1" id="KW-0472">Membrane</keyword>
<proteinExistence type="predicted"/>
<accession>A0A1X7HDI7</accession>
<feature type="transmembrane region" description="Helical" evidence="1">
    <location>
        <begin position="108"/>
        <end position="126"/>
    </location>
</feature>
<reference evidence="2 3" key="1">
    <citation type="submission" date="2017-04" db="EMBL/GenBank/DDBJ databases">
        <authorList>
            <person name="Afonso C.L."/>
            <person name="Miller P.J."/>
            <person name="Scott M.A."/>
            <person name="Spackman E."/>
            <person name="Goraichik I."/>
            <person name="Dimitrov K.M."/>
            <person name="Suarez D.L."/>
            <person name="Swayne D.E."/>
        </authorList>
    </citation>
    <scope>NUCLEOTIDE SEQUENCE [LARGE SCALE GENOMIC DNA]</scope>
    <source>
        <strain evidence="2 3">A2P</strain>
    </source>
</reference>